<protein>
    <submittedName>
        <fullName evidence="1">Uncharacterized protein</fullName>
    </submittedName>
</protein>
<proteinExistence type="predicted"/>
<gene>
    <name evidence="1" type="ORF">ACFQE5_04815</name>
</gene>
<evidence type="ECO:0000313" key="1">
    <source>
        <dbReference type="EMBL" id="MFC5993537.1"/>
    </source>
</evidence>
<organism evidence="1 2">
    <name type="scientific">Pseudonocardia hispaniensis</name>
    <dbReference type="NCBI Taxonomy" id="904933"/>
    <lineage>
        <taxon>Bacteria</taxon>
        <taxon>Bacillati</taxon>
        <taxon>Actinomycetota</taxon>
        <taxon>Actinomycetes</taxon>
        <taxon>Pseudonocardiales</taxon>
        <taxon>Pseudonocardiaceae</taxon>
        <taxon>Pseudonocardia</taxon>
    </lineage>
</organism>
<keyword evidence="2" id="KW-1185">Reference proteome</keyword>
<evidence type="ECO:0000313" key="2">
    <source>
        <dbReference type="Proteomes" id="UP001596302"/>
    </source>
</evidence>
<comment type="caution">
    <text evidence="1">The sequence shown here is derived from an EMBL/GenBank/DDBJ whole genome shotgun (WGS) entry which is preliminary data.</text>
</comment>
<dbReference type="Proteomes" id="UP001596302">
    <property type="component" value="Unassembled WGS sequence"/>
</dbReference>
<accession>A0ABW1IYX9</accession>
<reference evidence="2" key="1">
    <citation type="journal article" date="2019" name="Int. J. Syst. Evol. Microbiol.">
        <title>The Global Catalogue of Microorganisms (GCM) 10K type strain sequencing project: providing services to taxonomists for standard genome sequencing and annotation.</title>
        <authorList>
            <consortium name="The Broad Institute Genomics Platform"/>
            <consortium name="The Broad Institute Genome Sequencing Center for Infectious Disease"/>
            <person name="Wu L."/>
            <person name="Ma J."/>
        </authorList>
    </citation>
    <scope>NUCLEOTIDE SEQUENCE [LARGE SCALE GENOMIC DNA]</scope>
    <source>
        <strain evidence="2">CCM 8391</strain>
    </source>
</reference>
<dbReference type="EMBL" id="JBHSQW010000009">
    <property type="protein sequence ID" value="MFC5993537.1"/>
    <property type="molecule type" value="Genomic_DNA"/>
</dbReference>
<dbReference type="RefSeq" id="WP_379583198.1">
    <property type="nucleotide sequence ID" value="NZ_JBHSQW010000009.1"/>
</dbReference>
<name>A0ABW1IYX9_9PSEU</name>
<sequence length="41" mass="4650">MTRIRAALARACRLAADLTYGTRLAVGAWRDHWNPNRPTRA</sequence>